<dbReference type="CDD" id="cd06171">
    <property type="entry name" value="Sigma70_r4"/>
    <property type="match status" value="1"/>
</dbReference>
<dbReference type="Gene3D" id="1.10.10.10">
    <property type="entry name" value="Winged helix-like DNA-binding domain superfamily/Winged helix DNA-binding domain"/>
    <property type="match status" value="1"/>
</dbReference>
<comment type="similarity">
    <text evidence="1">Belongs to the sigma-70 factor family. ECF subfamily.</text>
</comment>
<dbReference type="InterPro" id="IPR039425">
    <property type="entry name" value="RNA_pol_sigma-70-like"/>
</dbReference>
<evidence type="ECO:0000256" key="4">
    <source>
        <dbReference type="ARBA" id="ARBA00023163"/>
    </source>
</evidence>
<dbReference type="InterPro" id="IPR013325">
    <property type="entry name" value="RNA_pol_sigma_r2"/>
</dbReference>
<evidence type="ECO:0000313" key="7">
    <source>
        <dbReference type="EMBL" id="MDN5214461.1"/>
    </source>
</evidence>
<dbReference type="InterPro" id="IPR007627">
    <property type="entry name" value="RNA_pol_sigma70_r2"/>
</dbReference>
<dbReference type="Pfam" id="PF04542">
    <property type="entry name" value="Sigma70_r2"/>
    <property type="match status" value="1"/>
</dbReference>
<organism evidence="7 8">
    <name type="scientific">Agaribacillus aureus</name>
    <dbReference type="NCBI Taxonomy" id="3051825"/>
    <lineage>
        <taxon>Bacteria</taxon>
        <taxon>Pseudomonadati</taxon>
        <taxon>Bacteroidota</taxon>
        <taxon>Cytophagia</taxon>
        <taxon>Cytophagales</taxon>
        <taxon>Splendidivirgaceae</taxon>
        <taxon>Agaribacillus</taxon>
    </lineage>
</organism>
<protein>
    <submittedName>
        <fullName evidence="7">RNA polymerase sigma-70 factor</fullName>
    </submittedName>
</protein>
<dbReference type="EMBL" id="JAUJEB010000004">
    <property type="protein sequence ID" value="MDN5214461.1"/>
    <property type="molecule type" value="Genomic_DNA"/>
</dbReference>
<name>A0ABT8LDR2_9BACT</name>
<evidence type="ECO:0000256" key="3">
    <source>
        <dbReference type="ARBA" id="ARBA00023082"/>
    </source>
</evidence>
<dbReference type="Gene3D" id="1.10.1740.10">
    <property type="match status" value="1"/>
</dbReference>
<keyword evidence="4" id="KW-0804">Transcription</keyword>
<comment type="caution">
    <text evidence="7">The sequence shown here is derived from an EMBL/GenBank/DDBJ whole genome shotgun (WGS) entry which is preliminary data.</text>
</comment>
<dbReference type="NCBIfam" id="TIGR02985">
    <property type="entry name" value="Sig70_bacteroi1"/>
    <property type="match status" value="1"/>
</dbReference>
<keyword evidence="3" id="KW-0731">Sigma factor</keyword>
<dbReference type="PANTHER" id="PTHR43133">
    <property type="entry name" value="RNA POLYMERASE ECF-TYPE SIGMA FACTO"/>
    <property type="match status" value="1"/>
</dbReference>
<keyword evidence="2" id="KW-0805">Transcription regulation</keyword>
<dbReference type="SUPFAM" id="SSF88946">
    <property type="entry name" value="Sigma2 domain of RNA polymerase sigma factors"/>
    <property type="match status" value="1"/>
</dbReference>
<accession>A0ABT8LDR2</accession>
<feature type="domain" description="RNA polymerase sigma-70 region 2" evidence="5">
    <location>
        <begin position="22"/>
        <end position="86"/>
    </location>
</feature>
<dbReference type="InterPro" id="IPR013324">
    <property type="entry name" value="RNA_pol_sigma_r3/r4-like"/>
</dbReference>
<sequence>MNEVKLLQGIKSGNASCYEEVFRRYYQPLCLFSLKYVKDPDEAEEIVQNMFVRIWQKRKELAIATSVKSYLYQSVRNACLNHLKHNNIKLDYQKNALATTSSASASDTLVALELEVKVRETLHKLPPERKKIFLMSRNEGLKYREIAEKLNISVKTVENQMSQALKFLKSELADFLGVILAISVQIIEKLWP</sequence>
<evidence type="ECO:0000259" key="6">
    <source>
        <dbReference type="Pfam" id="PF08281"/>
    </source>
</evidence>
<dbReference type="PANTHER" id="PTHR43133:SF46">
    <property type="entry name" value="RNA POLYMERASE SIGMA-70 FACTOR ECF SUBFAMILY"/>
    <property type="match status" value="1"/>
</dbReference>
<reference evidence="7" key="1">
    <citation type="submission" date="2023-06" db="EMBL/GenBank/DDBJ databases">
        <title>Genomic of Agaribacillus aureum.</title>
        <authorList>
            <person name="Wang G."/>
        </authorList>
    </citation>
    <scope>NUCLEOTIDE SEQUENCE</scope>
    <source>
        <strain evidence="7">BMA12</strain>
    </source>
</reference>
<dbReference type="InterPro" id="IPR013249">
    <property type="entry name" value="RNA_pol_sigma70_r4_t2"/>
</dbReference>
<dbReference type="Pfam" id="PF08281">
    <property type="entry name" value="Sigma70_r4_2"/>
    <property type="match status" value="1"/>
</dbReference>
<dbReference type="SUPFAM" id="SSF88659">
    <property type="entry name" value="Sigma3 and sigma4 domains of RNA polymerase sigma factors"/>
    <property type="match status" value="1"/>
</dbReference>
<evidence type="ECO:0000259" key="5">
    <source>
        <dbReference type="Pfam" id="PF04542"/>
    </source>
</evidence>
<feature type="domain" description="RNA polymerase sigma factor 70 region 4 type 2" evidence="6">
    <location>
        <begin position="117"/>
        <end position="168"/>
    </location>
</feature>
<evidence type="ECO:0000256" key="2">
    <source>
        <dbReference type="ARBA" id="ARBA00023015"/>
    </source>
</evidence>
<dbReference type="InterPro" id="IPR036388">
    <property type="entry name" value="WH-like_DNA-bd_sf"/>
</dbReference>
<dbReference type="NCBIfam" id="TIGR02937">
    <property type="entry name" value="sigma70-ECF"/>
    <property type="match status" value="1"/>
</dbReference>
<dbReference type="InterPro" id="IPR014284">
    <property type="entry name" value="RNA_pol_sigma-70_dom"/>
</dbReference>
<evidence type="ECO:0000313" key="8">
    <source>
        <dbReference type="Proteomes" id="UP001172083"/>
    </source>
</evidence>
<keyword evidence="8" id="KW-1185">Reference proteome</keyword>
<gene>
    <name evidence="7" type="ORF">QQ020_20440</name>
</gene>
<dbReference type="RefSeq" id="WP_346759794.1">
    <property type="nucleotide sequence ID" value="NZ_JAUJEB010000004.1"/>
</dbReference>
<evidence type="ECO:0000256" key="1">
    <source>
        <dbReference type="ARBA" id="ARBA00010641"/>
    </source>
</evidence>
<dbReference type="InterPro" id="IPR014327">
    <property type="entry name" value="RNA_pol_sigma70_bacteroid"/>
</dbReference>
<proteinExistence type="inferred from homology"/>
<dbReference type="Proteomes" id="UP001172083">
    <property type="component" value="Unassembled WGS sequence"/>
</dbReference>